<evidence type="ECO:0000256" key="2">
    <source>
        <dbReference type="ARBA" id="ARBA00022516"/>
    </source>
</evidence>
<comment type="pathway">
    <text evidence="13">Phospholipid metabolism; phosphatidylcholine biosynthesis.</text>
</comment>
<comment type="similarity">
    <text evidence="13">Belongs to the class VI-like SAM-binding methyltransferase superfamily. CHO2 family.</text>
</comment>
<feature type="transmembrane region" description="Helical" evidence="13">
    <location>
        <begin position="94"/>
        <end position="113"/>
    </location>
</feature>
<dbReference type="GO" id="GO:0004608">
    <property type="term" value="F:phosphatidylethanolamine N-methyltransferase activity"/>
    <property type="evidence" value="ECO:0007669"/>
    <property type="project" value="UniProtKB-UniRule"/>
</dbReference>
<feature type="transmembrane region" description="Helical" evidence="13">
    <location>
        <begin position="125"/>
        <end position="148"/>
    </location>
</feature>
<dbReference type="OrthoDB" id="4583at2759"/>
<organism evidence="15 16">
    <name type="scientific">Ascoidea rubescens DSM 1968</name>
    <dbReference type="NCBI Taxonomy" id="1344418"/>
    <lineage>
        <taxon>Eukaryota</taxon>
        <taxon>Fungi</taxon>
        <taxon>Dikarya</taxon>
        <taxon>Ascomycota</taxon>
        <taxon>Saccharomycotina</taxon>
        <taxon>Saccharomycetes</taxon>
        <taxon>Ascoideaceae</taxon>
        <taxon>Ascoidea</taxon>
    </lineage>
</organism>
<keyword evidence="10 13" id="KW-0472">Membrane</keyword>
<dbReference type="InterPro" id="IPR007318">
    <property type="entry name" value="Phopholipid_MeTrfase"/>
</dbReference>
<keyword evidence="6 13" id="KW-0812">Transmembrane</keyword>
<feature type="transmembrane region" description="Helical" evidence="13">
    <location>
        <begin position="212"/>
        <end position="232"/>
    </location>
</feature>
<feature type="region of interest" description="Disordered" evidence="14">
    <location>
        <begin position="646"/>
        <end position="674"/>
    </location>
</feature>
<dbReference type="PIRSF" id="PIRSF000383">
    <property type="entry name" value="PEAMT"/>
    <property type="match status" value="1"/>
</dbReference>
<dbReference type="InterPro" id="IPR016219">
    <property type="entry name" value="Phosphatid-EA_MeTrfase_fun"/>
</dbReference>
<dbReference type="InParanoid" id="A0A1D2VIS8"/>
<evidence type="ECO:0000256" key="14">
    <source>
        <dbReference type="SAM" id="MobiDB-lite"/>
    </source>
</evidence>
<evidence type="ECO:0000256" key="11">
    <source>
        <dbReference type="ARBA" id="ARBA00023209"/>
    </source>
</evidence>
<feature type="compositionally biased region" description="Polar residues" evidence="14">
    <location>
        <begin position="646"/>
        <end position="655"/>
    </location>
</feature>
<evidence type="ECO:0000313" key="15">
    <source>
        <dbReference type="EMBL" id="ODV61413.1"/>
    </source>
</evidence>
<keyword evidence="16" id="KW-1185">Reference proteome</keyword>
<keyword evidence="9 13" id="KW-0443">Lipid metabolism</keyword>
<sequence length="987" mass="116395">MTTAIQDEIVINQPDNTPKHDISDDNNSLNKSSDPDEKLNQYFNPEVLSRDNNLFVQNHNKIIFGKTSDNKIFPIPKTNDMVQTLFNPFIKKSLIDILNVILLSLNLIFLFFFEKFFDFNPNFKIYFFTFFYVFWRFSYNLGIGYLLYNQSNYNFITDYFVKKNLFNYNYKDTPDNFIQSFIRSQLRTKIGNNYNLSEHPIEFNSWILFRHLVDLILMQDFTVYCCLVYSVYSNLNTNLFESTLLDFFRLVIGISFILFNIWVKVDAHNIVKDYAWYWGDFFFLQVNNHLIFNGVFNMFPHPMYSIGYIGYYGFALLTKSYLILFISIFAHLLQFFFLYSVEEPHINKIYGEPISISSIQINNIDNKIFKVKPLLIFSNFKIIRPNDSLTVLIISLLSLLSFNSINNNFQLFLITLSAKCFFSILIFYILSNQSKNQSYSRIYLKYDFTLNDAFNDWCVFYNLGHLVVYTLTFVLAFKELFYNNITTTNNNNNNSNNLMDFPLRLTIGVFFIILNLICNKSIINTLGLFGWFYGDFFLPLSNFSQPNLTRSGIYRYLNNPERLLGILAIWGLTIITWSPFFFILAMVWTLNQILLIKFVEEPHMIKLYGEQQVSQDSGVSTEFKKILPKIDVFEKIRTYSMSQDLNKNPSSQIKSEIQKNNKKNNKSIINNNSKNYDHDTDIDNDFSDIIDKKLFISKSKDEEYSIEFLNMKVNPTSKSLYINVGEPIVIKYKIPIEHDIKDWIGLYKIISTSKSKQKTMIPSNGHWIPVLKDSYKNKKNEKISNSLGVLIDNIIEEANDEKKKYKIGYLKFYNEFLYFEKGVYELRYHRDSSHSVLVISKPFEIKIKKIEIPGNKFNLIQHKDFEKIEDEDINKFQRDILKLLQNLFVTENEKIDISNVIESDYLLNFNNQNFIELIEQIINTNNLIYDSDEIREKLDKFLKKMSNLIEDSTNIEISNEVLIKDKTLNNLCNRLIVIKKVLNDLSK</sequence>
<dbReference type="PROSITE" id="PS51598">
    <property type="entry name" value="SAM_CHO2"/>
    <property type="match status" value="1"/>
</dbReference>
<dbReference type="AlphaFoldDB" id="A0A1D2VIS8"/>
<evidence type="ECO:0000313" key="16">
    <source>
        <dbReference type="Proteomes" id="UP000095038"/>
    </source>
</evidence>
<dbReference type="PANTHER" id="PTHR32138">
    <property type="entry name" value="PHOSPHATIDYLETHANOLAMINE N-METHYLTRANSFERASE"/>
    <property type="match status" value="1"/>
</dbReference>
<feature type="transmembrane region" description="Helical" evidence="13">
    <location>
        <begin position="459"/>
        <end position="481"/>
    </location>
</feature>
<comment type="catalytic activity">
    <reaction evidence="13">
        <text>a 1,2-diacyl-sn-glycero-3-phosphoethanolamine + S-adenosyl-L-methionine = a 1,2-diacyl-sn-glycero-3-phospho-N-methylethanolamine + S-adenosyl-L-homocysteine + H(+)</text>
        <dbReference type="Rhea" id="RHEA:11164"/>
        <dbReference type="ChEBI" id="CHEBI:15378"/>
        <dbReference type="ChEBI" id="CHEBI:57856"/>
        <dbReference type="ChEBI" id="CHEBI:59789"/>
        <dbReference type="ChEBI" id="CHEBI:64573"/>
        <dbReference type="ChEBI" id="CHEBI:64612"/>
        <dbReference type="EC" id="2.1.1.17"/>
    </reaction>
</comment>
<keyword evidence="3 13" id="KW-0489">Methyltransferase</keyword>
<comment type="subcellular location">
    <subcellularLocation>
        <location evidence="1">Endomembrane system</location>
        <topology evidence="1">Multi-pass membrane protein</topology>
    </subcellularLocation>
    <subcellularLocation>
        <location evidence="13">Endoplasmic reticulum membrane</location>
        <topology evidence="13">Multi-pass membrane protein</topology>
    </subcellularLocation>
</comment>
<dbReference type="EC" id="2.1.1.17" evidence="13"/>
<keyword evidence="2 13" id="KW-0444">Lipid biosynthesis</keyword>
<feature type="transmembrane region" description="Helical" evidence="13">
    <location>
        <begin position="244"/>
        <end position="263"/>
    </location>
</feature>
<dbReference type="Gene3D" id="1.20.120.1630">
    <property type="match status" value="2"/>
</dbReference>
<dbReference type="GeneID" id="30966696"/>
<evidence type="ECO:0000256" key="3">
    <source>
        <dbReference type="ARBA" id="ARBA00022603"/>
    </source>
</evidence>
<dbReference type="GO" id="GO:0032259">
    <property type="term" value="P:methylation"/>
    <property type="evidence" value="ECO:0007669"/>
    <property type="project" value="UniProtKB-KW"/>
</dbReference>
<comment type="caution">
    <text evidence="13">Lacks conserved residue(s) required for the propagation of feature annotation.</text>
</comment>
<keyword evidence="12 13" id="KW-1208">Phospholipid metabolism</keyword>
<protein>
    <recommendedName>
        <fullName evidence="13">Phosphatidylethanolamine N-methyltransferase</fullName>
        <shortName evidence="13">PEAMT</shortName>
        <ecNumber evidence="13">2.1.1.17</ecNumber>
    </recommendedName>
</protein>
<keyword evidence="5 13" id="KW-0949">S-adenosyl-L-methionine</keyword>
<keyword evidence="11 13" id="KW-0594">Phospholipid biosynthesis</keyword>
<feature type="transmembrane region" description="Helical" evidence="13">
    <location>
        <begin position="411"/>
        <end position="431"/>
    </location>
</feature>
<keyword evidence="7 13" id="KW-0256">Endoplasmic reticulum</keyword>
<dbReference type="Pfam" id="PF04191">
    <property type="entry name" value="PEMT"/>
    <property type="match status" value="2"/>
</dbReference>
<dbReference type="EMBL" id="KV454479">
    <property type="protein sequence ID" value="ODV61413.1"/>
    <property type="molecule type" value="Genomic_DNA"/>
</dbReference>
<reference evidence="16" key="1">
    <citation type="submission" date="2016-05" db="EMBL/GenBank/DDBJ databases">
        <title>Comparative genomics of biotechnologically important yeasts.</title>
        <authorList>
            <consortium name="DOE Joint Genome Institute"/>
            <person name="Riley R."/>
            <person name="Haridas S."/>
            <person name="Wolfe K.H."/>
            <person name="Lopes M.R."/>
            <person name="Hittinger C.T."/>
            <person name="Goker M."/>
            <person name="Salamov A."/>
            <person name="Wisecaver J."/>
            <person name="Long T.M."/>
            <person name="Aerts A.L."/>
            <person name="Barry K."/>
            <person name="Choi C."/>
            <person name="Clum A."/>
            <person name="Coughlan A.Y."/>
            <person name="Deshpande S."/>
            <person name="Douglass A.P."/>
            <person name="Hanson S.J."/>
            <person name="Klenk H.-P."/>
            <person name="Labutti K."/>
            <person name="Lapidus A."/>
            <person name="Lindquist E."/>
            <person name="Lipzen A."/>
            <person name="Meier-Kolthoff J.P."/>
            <person name="Ohm R.A."/>
            <person name="Otillar R.P."/>
            <person name="Pangilinan J."/>
            <person name="Peng Y."/>
            <person name="Rokas A."/>
            <person name="Rosa C.A."/>
            <person name="Scheuner C."/>
            <person name="Sibirny A.A."/>
            <person name="Slot J.C."/>
            <person name="Stielow J.B."/>
            <person name="Sun H."/>
            <person name="Kurtzman C.P."/>
            <person name="Blackwell M."/>
            <person name="Grigoriev I.V."/>
            <person name="Jeffries T.W."/>
        </authorList>
    </citation>
    <scope>NUCLEOTIDE SEQUENCE [LARGE SCALE GENOMIC DNA]</scope>
    <source>
        <strain evidence="16">DSM 1968</strain>
    </source>
</reference>
<evidence type="ECO:0000256" key="4">
    <source>
        <dbReference type="ARBA" id="ARBA00022679"/>
    </source>
</evidence>
<feature type="region of interest" description="Disordered" evidence="14">
    <location>
        <begin position="12"/>
        <end position="35"/>
    </location>
</feature>
<evidence type="ECO:0000256" key="9">
    <source>
        <dbReference type="ARBA" id="ARBA00023098"/>
    </source>
</evidence>
<gene>
    <name evidence="15" type="ORF">ASCRUDRAFT_75436</name>
</gene>
<dbReference type="PANTHER" id="PTHR32138:SF0">
    <property type="entry name" value="PHOSPHATIDYLETHANOLAMINE N-METHYLTRANSFERASE"/>
    <property type="match status" value="1"/>
</dbReference>
<dbReference type="GO" id="GO:0006656">
    <property type="term" value="P:phosphatidylcholine biosynthetic process"/>
    <property type="evidence" value="ECO:0007669"/>
    <property type="project" value="UniProtKB-UniRule"/>
</dbReference>
<evidence type="ECO:0000256" key="13">
    <source>
        <dbReference type="RuleBase" id="RU361122"/>
    </source>
</evidence>
<keyword evidence="8 13" id="KW-1133">Transmembrane helix</keyword>
<feature type="transmembrane region" description="Helical" evidence="13">
    <location>
        <begin position="275"/>
        <end position="300"/>
    </location>
</feature>
<evidence type="ECO:0000256" key="12">
    <source>
        <dbReference type="ARBA" id="ARBA00023264"/>
    </source>
</evidence>
<name>A0A1D2VIS8_9ASCO</name>
<dbReference type="RefSeq" id="XP_020047720.1">
    <property type="nucleotide sequence ID" value="XM_020193060.1"/>
</dbReference>
<dbReference type="FunCoup" id="A0A1D2VIS8">
    <property type="interactions" value="64"/>
</dbReference>
<evidence type="ECO:0000256" key="6">
    <source>
        <dbReference type="ARBA" id="ARBA00022692"/>
    </source>
</evidence>
<keyword evidence="4 13" id="KW-0808">Transferase</keyword>
<evidence type="ECO:0000256" key="7">
    <source>
        <dbReference type="ARBA" id="ARBA00022824"/>
    </source>
</evidence>
<dbReference type="UniPathway" id="UPA00753"/>
<evidence type="ECO:0000256" key="5">
    <source>
        <dbReference type="ARBA" id="ARBA00022691"/>
    </source>
</evidence>
<feature type="transmembrane region" description="Helical" evidence="13">
    <location>
        <begin position="501"/>
        <end position="518"/>
    </location>
</feature>
<feature type="transmembrane region" description="Helical" evidence="13">
    <location>
        <begin position="563"/>
        <end position="588"/>
    </location>
</feature>
<dbReference type="Proteomes" id="UP000095038">
    <property type="component" value="Unassembled WGS sequence"/>
</dbReference>
<comment type="function">
    <text evidence="13">Catalyzes the first step of the methylation pathway of phosphatidylcholine biosynthesis, the SAM-dependent methylation of phosphatidylethanolamine (PE) to phosphatidylmonomethylethanolamine (PMME).</text>
</comment>
<evidence type="ECO:0000256" key="10">
    <source>
        <dbReference type="ARBA" id="ARBA00023136"/>
    </source>
</evidence>
<dbReference type="GO" id="GO:0005789">
    <property type="term" value="C:endoplasmic reticulum membrane"/>
    <property type="evidence" value="ECO:0007669"/>
    <property type="project" value="UniProtKB-SubCell"/>
</dbReference>
<proteinExistence type="inferred from homology"/>
<evidence type="ECO:0000256" key="1">
    <source>
        <dbReference type="ARBA" id="ARBA00004127"/>
    </source>
</evidence>
<evidence type="ECO:0000256" key="8">
    <source>
        <dbReference type="ARBA" id="ARBA00022989"/>
    </source>
</evidence>
<accession>A0A1D2VIS8</accession>
<dbReference type="STRING" id="1344418.A0A1D2VIS8"/>